<gene>
    <name evidence="1" type="ORF">NM688_g8107</name>
</gene>
<keyword evidence="2" id="KW-1185">Reference proteome</keyword>
<sequence>MYLLEGYHLGPDDSPPDRSPFRYNPLHDLESLWWIAANFIQTRCITDNNRPSLAATKPSSSSTSDVPMSSGLSVRERRVDTLIQPYHFWRDTRVLPEPLVQIADKLDDLRRQVTLRYLAVEKHTGSIDKACADGLHDAFHQTFAEIAETASYGNLLLRDPGSVNLADVRPESLHGHPNACDHFDPNNRGIVVEHRSSTQQADSSLGRKRKRGREDASSSSRLRPYLPRKAKRCRVEQGL</sequence>
<protein>
    <submittedName>
        <fullName evidence="1">Uncharacterized protein</fullName>
    </submittedName>
</protein>
<proteinExistence type="predicted"/>
<organism evidence="1 2">
    <name type="scientific">Phlebia brevispora</name>
    <dbReference type="NCBI Taxonomy" id="194682"/>
    <lineage>
        <taxon>Eukaryota</taxon>
        <taxon>Fungi</taxon>
        <taxon>Dikarya</taxon>
        <taxon>Basidiomycota</taxon>
        <taxon>Agaricomycotina</taxon>
        <taxon>Agaricomycetes</taxon>
        <taxon>Polyporales</taxon>
        <taxon>Meruliaceae</taxon>
        <taxon>Phlebia</taxon>
    </lineage>
</organism>
<dbReference type="EMBL" id="JANHOG010002077">
    <property type="protein sequence ID" value="KAJ3527595.1"/>
    <property type="molecule type" value="Genomic_DNA"/>
</dbReference>
<evidence type="ECO:0000313" key="2">
    <source>
        <dbReference type="Proteomes" id="UP001148662"/>
    </source>
</evidence>
<reference evidence="1" key="1">
    <citation type="submission" date="2022-07" db="EMBL/GenBank/DDBJ databases">
        <title>Genome Sequence of Phlebia brevispora.</title>
        <authorList>
            <person name="Buettner E."/>
        </authorList>
    </citation>
    <scope>NUCLEOTIDE SEQUENCE</scope>
    <source>
        <strain evidence="1">MPL23</strain>
    </source>
</reference>
<evidence type="ECO:0000313" key="1">
    <source>
        <dbReference type="EMBL" id="KAJ3527595.1"/>
    </source>
</evidence>
<name>A0ACC1RX81_9APHY</name>
<accession>A0ACC1RX81</accession>
<dbReference type="Proteomes" id="UP001148662">
    <property type="component" value="Unassembled WGS sequence"/>
</dbReference>
<comment type="caution">
    <text evidence="1">The sequence shown here is derived from an EMBL/GenBank/DDBJ whole genome shotgun (WGS) entry which is preliminary data.</text>
</comment>